<dbReference type="Proteomes" id="UP000295543">
    <property type="component" value="Unassembled WGS sequence"/>
</dbReference>
<sequence length="71" mass="7476">MGLLRIATVGALGYFAYRAFQNRTSAAIAADAHDDDTAADATRDVDTDDDAITEDEPQGDVTPSAGTRRTS</sequence>
<feature type="compositionally biased region" description="Basic and acidic residues" evidence="1">
    <location>
        <begin position="31"/>
        <end position="45"/>
    </location>
</feature>
<feature type="compositionally biased region" description="Acidic residues" evidence="1">
    <location>
        <begin position="46"/>
        <end position="58"/>
    </location>
</feature>
<proteinExistence type="predicted"/>
<gene>
    <name evidence="2" type="ORF">E2F49_10015</name>
</gene>
<comment type="caution">
    <text evidence="2">The sequence shown here is derived from an EMBL/GenBank/DDBJ whole genome shotgun (WGS) entry which is preliminary data.</text>
</comment>
<name>A0A4V3AND2_9GAMM</name>
<accession>A0A4V3AND2</accession>
<keyword evidence="3" id="KW-1185">Reference proteome</keyword>
<dbReference type="AlphaFoldDB" id="A0A4V3AND2"/>
<feature type="region of interest" description="Disordered" evidence="1">
    <location>
        <begin position="29"/>
        <end position="71"/>
    </location>
</feature>
<evidence type="ECO:0000313" key="2">
    <source>
        <dbReference type="EMBL" id="TDK30684.1"/>
    </source>
</evidence>
<organism evidence="2 3">
    <name type="scientific">Luteimonas terrae</name>
    <dbReference type="NCBI Taxonomy" id="1530191"/>
    <lineage>
        <taxon>Bacteria</taxon>
        <taxon>Pseudomonadati</taxon>
        <taxon>Pseudomonadota</taxon>
        <taxon>Gammaproteobacteria</taxon>
        <taxon>Lysobacterales</taxon>
        <taxon>Lysobacteraceae</taxon>
        <taxon>Luteimonas</taxon>
    </lineage>
</organism>
<dbReference type="RefSeq" id="WP_133393759.1">
    <property type="nucleotide sequence ID" value="NZ_SMTG01000004.1"/>
</dbReference>
<evidence type="ECO:0000313" key="3">
    <source>
        <dbReference type="Proteomes" id="UP000295543"/>
    </source>
</evidence>
<evidence type="ECO:0000256" key="1">
    <source>
        <dbReference type="SAM" id="MobiDB-lite"/>
    </source>
</evidence>
<dbReference type="EMBL" id="SMTG01000004">
    <property type="protein sequence ID" value="TDK30684.1"/>
    <property type="molecule type" value="Genomic_DNA"/>
</dbReference>
<reference evidence="2 3" key="1">
    <citation type="submission" date="2019-03" db="EMBL/GenBank/DDBJ databases">
        <title>Luteimonas zhaokaii sp.nov., isolated from the rectal contents of Plateau pika in Yushu, Qinghai Province, China.</title>
        <authorList>
            <person name="Zhang G."/>
        </authorList>
    </citation>
    <scope>NUCLEOTIDE SEQUENCE [LARGE SCALE GENOMIC DNA]</scope>
    <source>
        <strain evidence="2 3">THG-MD21</strain>
    </source>
</reference>
<protein>
    <submittedName>
        <fullName evidence="2">Uncharacterized protein</fullName>
    </submittedName>
</protein>